<sequence length="262" mass="29242">MADNQFTSTARFELPIGVDSLPAISGIPTSANVAKETHRMIQIHAAQAMSNGASMDLSAYGDSIVRHFKVVGSSSGMLTNDNIANVMQKLTDKITQQISAGQKDLEKNLEQGFQSHKRDIQNDLQNLRQEVLLLRQDVQGLSAHYNAMNARLYNSRFAESGKVQYQTVVKLTPGHPFPNPPTFQNFQLATSYSVNAHPPIGLLPTNRDMLRDMIIGQLHEIRPRMRAIFWFYNDSRLSLDENAHLGGCNSFLVALEDFLKLS</sequence>
<keyword evidence="3" id="KW-1185">Reference proteome</keyword>
<keyword evidence="1" id="KW-0175">Coiled coil</keyword>
<accession>A0A022RSF9</accession>
<evidence type="ECO:0000313" key="2">
    <source>
        <dbReference type="EMBL" id="EYU42713.1"/>
    </source>
</evidence>
<name>A0A022RSF9_ERYGU</name>
<dbReference type="AlphaFoldDB" id="A0A022RSF9"/>
<evidence type="ECO:0000313" key="3">
    <source>
        <dbReference type="Proteomes" id="UP000030748"/>
    </source>
</evidence>
<feature type="coiled-coil region" evidence="1">
    <location>
        <begin position="110"/>
        <end position="144"/>
    </location>
</feature>
<protein>
    <submittedName>
        <fullName evidence="2">Uncharacterized protein</fullName>
    </submittedName>
</protein>
<dbReference type="OrthoDB" id="921323at2759"/>
<proteinExistence type="predicted"/>
<reference evidence="2 3" key="1">
    <citation type="journal article" date="2013" name="Proc. Natl. Acad. Sci. U.S.A.">
        <title>Fine-scale variation in meiotic recombination in Mimulus inferred from population shotgun sequencing.</title>
        <authorList>
            <person name="Hellsten U."/>
            <person name="Wright K.M."/>
            <person name="Jenkins J."/>
            <person name="Shu S."/>
            <person name="Yuan Y."/>
            <person name="Wessler S.R."/>
            <person name="Schmutz J."/>
            <person name="Willis J.H."/>
            <person name="Rokhsar D.S."/>
        </authorList>
    </citation>
    <scope>NUCLEOTIDE SEQUENCE [LARGE SCALE GENOMIC DNA]</scope>
    <source>
        <strain evidence="3">cv. DUN x IM62</strain>
    </source>
</reference>
<dbReference type="EMBL" id="KI630281">
    <property type="protein sequence ID" value="EYU42713.1"/>
    <property type="molecule type" value="Genomic_DNA"/>
</dbReference>
<evidence type="ECO:0000256" key="1">
    <source>
        <dbReference type="SAM" id="Coils"/>
    </source>
</evidence>
<dbReference type="KEGG" id="egt:105952118"/>
<dbReference type="Proteomes" id="UP000030748">
    <property type="component" value="Unassembled WGS sequence"/>
</dbReference>
<gene>
    <name evidence="2" type="ORF">MIMGU_mgv1a012060mg</name>
</gene>
<organism evidence="2 3">
    <name type="scientific">Erythranthe guttata</name>
    <name type="common">Yellow monkey flower</name>
    <name type="synonym">Mimulus guttatus</name>
    <dbReference type="NCBI Taxonomy" id="4155"/>
    <lineage>
        <taxon>Eukaryota</taxon>
        <taxon>Viridiplantae</taxon>
        <taxon>Streptophyta</taxon>
        <taxon>Embryophyta</taxon>
        <taxon>Tracheophyta</taxon>
        <taxon>Spermatophyta</taxon>
        <taxon>Magnoliopsida</taxon>
        <taxon>eudicotyledons</taxon>
        <taxon>Gunneridae</taxon>
        <taxon>Pentapetalae</taxon>
        <taxon>asterids</taxon>
        <taxon>lamiids</taxon>
        <taxon>Lamiales</taxon>
        <taxon>Phrymaceae</taxon>
        <taxon>Erythranthe</taxon>
    </lineage>
</organism>